<comment type="similarity">
    <text evidence="1">Belongs to the peptidase C48 family.</text>
</comment>
<dbReference type="Proteomes" id="UP000245207">
    <property type="component" value="Unassembled WGS sequence"/>
</dbReference>
<sequence length="509" mass="58318">MATLKAIVAHIQGSSITSDGYSDGLDDLEDPIPCDLLWPYSSGPECRVARGKVYPTRDARIHGSCISEGYVKVQVDTVEDAFKAIPVPKTTETVSVLEHTILEFIEWPRKKIKLEQVALQPVTSYTAPQMQSHLATVEPVKPKTQEERYKERLDKLEDRPKLFKESARRFTKCKNRNIPIDAPHNMYVKPWGEWIEYEAVLDIHIEAKVDITFIHWWAMHLHSIVNGLHHNRCVFLNPHLIVSSECLSNSEQVVDHIISTKGKNPGKDIYVAPYLQGHLHSIVNGLHHNRCVFLNPHLIVSSECLSNSEQVVDHIISTKGKNPGKDIYVAPYLQGGSHWLLFVVCPNLRRGYIVDSSKRDNTEKNYYFPKIVERAFEIKFDWTMAKCFQQKGDWECGYYLMKSMYDLALYKQTDFPKHLWDDTRHLKPMEIDQVALTTLNAFHTFCMAQMLSSPCPNPKDNNGCEGDDMGGWCVLRNERKRVKDLQLSSLDEGSDFIQQQINDSGVQIH</sequence>
<dbReference type="Gene3D" id="3.40.395.10">
    <property type="entry name" value="Adenoviral Proteinase, Chain A"/>
    <property type="match status" value="1"/>
</dbReference>
<dbReference type="SUPFAM" id="SSF54001">
    <property type="entry name" value="Cysteine proteinases"/>
    <property type="match status" value="1"/>
</dbReference>
<dbReference type="STRING" id="35608.A0A2U1QCV7"/>
<dbReference type="Pfam" id="PF26133">
    <property type="entry name" value="DUF8039"/>
    <property type="match status" value="1"/>
</dbReference>
<dbReference type="InterPro" id="IPR003653">
    <property type="entry name" value="Peptidase_C48_C"/>
</dbReference>
<accession>A0A2U1QCV7</accession>
<dbReference type="GO" id="GO:0008234">
    <property type="term" value="F:cysteine-type peptidase activity"/>
    <property type="evidence" value="ECO:0007669"/>
    <property type="project" value="InterPro"/>
</dbReference>
<evidence type="ECO:0000313" key="7">
    <source>
        <dbReference type="Proteomes" id="UP000245207"/>
    </source>
</evidence>
<dbReference type="InterPro" id="IPR058352">
    <property type="entry name" value="DUF8039"/>
</dbReference>
<evidence type="ECO:0000256" key="2">
    <source>
        <dbReference type="ARBA" id="ARBA00022670"/>
    </source>
</evidence>
<dbReference type="AlphaFoldDB" id="A0A2U1QCV7"/>
<keyword evidence="2 6" id="KW-0645">Protease</keyword>
<evidence type="ECO:0000256" key="3">
    <source>
        <dbReference type="ARBA" id="ARBA00022801"/>
    </source>
</evidence>
<evidence type="ECO:0000256" key="1">
    <source>
        <dbReference type="ARBA" id="ARBA00005234"/>
    </source>
</evidence>
<feature type="domain" description="DUF8039" evidence="5">
    <location>
        <begin position="25"/>
        <end position="114"/>
    </location>
</feature>
<gene>
    <name evidence="6" type="ORF">CTI12_AA045850</name>
</gene>
<dbReference type="InterPro" id="IPR038765">
    <property type="entry name" value="Papain-like_cys_pep_sf"/>
</dbReference>
<protein>
    <submittedName>
        <fullName evidence="6">Ulp1 protease family, C-terminal catalytic domain-containing protein</fullName>
    </submittedName>
</protein>
<keyword evidence="7" id="KW-1185">Reference proteome</keyword>
<keyword evidence="3" id="KW-0378">Hydrolase</keyword>
<evidence type="ECO:0000313" key="6">
    <source>
        <dbReference type="EMBL" id="PWA95844.1"/>
    </source>
</evidence>
<reference evidence="6 7" key="1">
    <citation type="journal article" date="2018" name="Mol. Plant">
        <title>The genome of Artemisia annua provides insight into the evolution of Asteraceae family and artemisinin biosynthesis.</title>
        <authorList>
            <person name="Shen Q."/>
            <person name="Zhang L."/>
            <person name="Liao Z."/>
            <person name="Wang S."/>
            <person name="Yan T."/>
            <person name="Shi P."/>
            <person name="Liu M."/>
            <person name="Fu X."/>
            <person name="Pan Q."/>
            <person name="Wang Y."/>
            <person name="Lv Z."/>
            <person name="Lu X."/>
            <person name="Zhang F."/>
            <person name="Jiang W."/>
            <person name="Ma Y."/>
            <person name="Chen M."/>
            <person name="Hao X."/>
            <person name="Li L."/>
            <person name="Tang Y."/>
            <person name="Lv G."/>
            <person name="Zhou Y."/>
            <person name="Sun X."/>
            <person name="Brodelius P.E."/>
            <person name="Rose J.K.C."/>
            <person name="Tang K."/>
        </authorList>
    </citation>
    <scope>NUCLEOTIDE SEQUENCE [LARGE SCALE GENOMIC DNA]</scope>
    <source>
        <strain evidence="7">cv. Huhao1</strain>
        <tissue evidence="6">Leaf</tissue>
    </source>
</reference>
<evidence type="ECO:0000259" key="4">
    <source>
        <dbReference type="Pfam" id="PF02902"/>
    </source>
</evidence>
<feature type="domain" description="Ubiquitin-like protease family profile" evidence="4">
    <location>
        <begin position="289"/>
        <end position="415"/>
    </location>
</feature>
<dbReference type="GO" id="GO:0006508">
    <property type="term" value="P:proteolysis"/>
    <property type="evidence" value="ECO:0007669"/>
    <property type="project" value="UniProtKB-KW"/>
</dbReference>
<dbReference type="OrthoDB" id="689727at2759"/>
<dbReference type="PANTHER" id="PTHR33018">
    <property type="entry name" value="OS10G0338966 PROTEIN-RELATED"/>
    <property type="match status" value="1"/>
</dbReference>
<name>A0A2U1QCV7_ARTAN</name>
<dbReference type="PANTHER" id="PTHR33018:SF35">
    <property type="entry name" value="ULP1 PROTEASE FAMILY CATALYTIC DOMAIN, PAPAIN-LIKE CYSTEINE PEPTIDASE SUPERFAMILY"/>
    <property type="match status" value="1"/>
</dbReference>
<dbReference type="EMBL" id="PKPP01000215">
    <property type="protein sequence ID" value="PWA95844.1"/>
    <property type="molecule type" value="Genomic_DNA"/>
</dbReference>
<proteinExistence type="inferred from homology"/>
<organism evidence="6 7">
    <name type="scientific">Artemisia annua</name>
    <name type="common">Sweet wormwood</name>
    <dbReference type="NCBI Taxonomy" id="35608"/>
    <lineage>
        <taxon>Eukaryota</taxon>
        <taxon>Viridiplantae</taxon>
        <taxon>Streptophyta</taxon>
        <taxon>Embryophyta</taxon>
        <taxon>Tracheophyta</taxon>
        <taxon>Spermatophyta</taxon>
        <taxon>Magnoliopsida</taxon>
        <taxon>eudicotyledons</taxon>
        <taxon>Gunneridae</taxon>
        <taxon>Pentapetalae</taxon>
        <taxon>asterids</taxon>
        <taxon>campanulids</taxon>
        <taxon>Asterales</taxon>
        <taxon>Asteraceae</taxon>
        <taxon>Asteroideae</taxon>
        <taxon>Anthemideae</taxon>
        <taxon>Artemisiinae</taxon>
        <taxon>Artemisia</taxon>
    </lineage>
</organism>
<dbReference type="Pfam" id="PF02902">
    <property type="entry name" value="Peptidase_C48"/>
    <property type="match status" value="1"/>
</dbReference>
<evidence type="ECO:0000259" key="5">
    <source>
        <dbReference type="Pfam" id="PF26133"/>
    </source>
</evidence>
<comment type="caution">
    <text evidence="6">The sequence shown here is derived from an EMBL/GenBank/DDBJ whole genome shotgun (WGS) entry which is preliminary data.</text>
</comment>